<keyword evidence="6" id="KW-0539">Nucleus</keyword>
<sequence length="207" mass="23710">MELATNDSPSNAPKSYPLEMSKDFIPMCAFSETTQGRVSVEGKVLNKFDMKPHFENIGDYGKLCRERTKKSMAKTRQLKVIENDHGEYMIPKPAMGDSLLSSSKDKNKKMPMRKQQAGSDGGGMRKIRMERGELEVILFKLFETQPNWSIRQLILETHQPEQFVRDIVKDICVYNKRGKNQGTYELKLEYKQQAGSIVEEEPVPNSD</sequence>
<evidence type="ECO:0000256" key="4">
    <source>
        <dbReference type="ARBA" id="ARBA00023125"/>
    </source>
</evidence>
<evidence type="ECO:0000256" key="7">
    <source>
        <dbReference type="SAM" id="MobiDB-lite"/>
    </source>
</evidence>
<dbReference type="PANTHER" id="PTHR10445">
    <property type="entry name" value="GENERAL TRANSCRIPTION FACTOR IIF SUBUNIT 2"/>
    <property type="match status" value="1"/>
</dbReference>
<keyword evidence="4" id="KW-0238">DNA-binding</keyword>
<evidence type="ECO:0000256" key="2">
    <source>
        <dbReference type="ARBA" id="ARBA00009543"/>
    </source>
</evidence>
<dbReference type="Gene3D" id="1.10.10.10">
    <property type="entry name" value="Winged helix-like DNA-binding domain superfamily/Winged helix DNA-binding domain"/>
    <property type="match status" value="1"/>
</dbReference>
<dbReference type="Proteomes" id="UP000195402">
    <property type="component" value="Unassembled WGS sequence"/>
</dbReference>
<dbReference type="InterPro" id="IPR036388">
    <property type="entry name" value="WH-like_DNA-bd_sf"/>
</dbReference>
<dbReference type="GO" id="GO:0003743">
    <property type="term" value="F:translation initiation factor activity"/>
    <property type="evidence" value="ECO:0007669"/>
    <property type="project" value="UniProtKB-KW"/>
</dbReference>
<dbReference type="OrthoDB" id="26094at2759"/>
<evidence type="ECO:0000256" key="3">
    <source>
        <dbReference type="ARBA" id="ARBA00023015"/>
    </source>
</evidence>
<keyword evidence="9" id="KW-0648">Protein biosynthesis</keyword>
<keyword evidence="5" id="KW-0804">Transcription</keyword>
<dbReference type="GO" id="GO:0003677">
    <property type="term" value="F:DNA binding"/>
    <property type="evidence" value="ECO:0007669"/>
    <property type="project" value="UniProtKB-KW"/>
</dbReference>
<proteinExistence type="inferred from homology"/>
<evidence type="ECO:0000256" key="5">
    <source>
        <dbReference type="ARBA" id="ARBA00023163"/>
    </source>
</evidence>
<evidence type="ECO:0000313" key="9">
    <source>
        <dbReference type="EMBL" id="OVA18119.1"/>
    </source>
</evidence>
<dbReference type="InterPro" id="IPR036390">
    <property type="entry name" value="WH_DNA-bd_sf"/>
</dbReference>
<feature type="region of interest" description="Disordered" evidence="7">
    <location>
        <begin position="92"/>
        <end position="124"/>
    </location>
</feature>
<evidence type="ECO:0000313" key="10">
    <source>
        <dbReference type="Proteomes" id="UP000195402"/>
    </source>
</evidence>
<evidence type="ECO:0000259" key="8">
    <source>
        <dbReference type="Pfam" id="PF02270"/>
    </source>
</evidence>
<keyword evidence="3" id="KW-0805">Transcription regulation</keyword>
<evidence type="ECO:0000256" key="6">
    <source>
        <dbReference type="ARBA" id="ARBA00023242"/>
    </source>
</evidence>
<dbReference type="InterPro" id="IPR011039">
    <property type="entry name" value="TFIIF_interaction"/>
</dbReference>
<dbReference type="GO" id="GO:0005674">
    <property type="term" value="C:transcription factor TFIIF complex"/>
    <property type="evidence" value="ECO:0007669"/>
    <property type="project" value="InterPro"/>
</dbReference>
<dbReference type="STRING" id="56857.A0A200R5X2"/>
<keyword evidence="9" id="KW-0396">Initiation factor</keyword>
<keyword evidence="10" id="KW-1185">Reference proteome</keyword>
<dbReference type="SUPFAM" id="SSF46785">
    <property type="entry name" value="Winged helix' DNA-binding domain"/>
    <property type="match status" value="1"/>
</dbReference>
<dbReference type="EMBL" id="MVGT01000437">
    <property type="protein sequence ID" value="OVA18119.1"/>
    <property type="molecule type" value="Genomic_DNA"/>
</dbReference>
<dbReference type="Pfam" id="PF02270">
    <property type="entry name" value="TFIIF_beta"/>
    <property type="match status" value="1"/>
</dbReference>
<dbReference type="PANTHER" id="PTHR10445:SF2">
    <property type="entry name" value="TRANSCRIPTION INITIATION FACTOR IIF, BETA SUBUNIT"/>
    <property type="match status" value="1"/>
</dbReference>
<reference evidence="9 10" key="1">
    <citation type="journal article" date="2017" name="Mol. Plant">
        <title>The Genome of Medicinal Plant Macleaya cordata Provides New Insights into Benzylisoquinoline Alkaloids Metabolism.</title>
        <authorList>
            <person name="Liu X."/>
            <person name="Liu Y."/>
            <person name="Huang P."/>
            <person name="Ma Y."/>
            <person name="Qing Z."/>
            <person name="Tang Q."/>
            <person name="Cao H."/>
            <person name="Cheng P."/>
            <person name="Zheng Y."/>
            <person name="Yuan Z."/>
            <person name="Zhou Y."/>
            <person name="Liu J."/>
            <person name="Tang Z."/>
            <person name="Zhuo Y."/>
            <person name="Zhang Y."/>
            <person name="Yu L."/>
            <person name="Huang J."/>
            <person name="Yang P."/>
            <person name="Peng Q."/>
            <person name="Zhang J."/>
            <person name="Jiang W."/>
            <person name="Zhang Z."/>
            <person name="Lin K."/>
            <person name="Ro D.K."/>
            <person name="Chen X."/>
            <person name="Xiong X."/>
            <person name="Shang Y."/>
            <person name="Huang S."/>
            <person name="Zeng J."/>
        </authorList>
    </citation>
    <scope>NUCLEOTIDE SEQUENCE [LARGE SCALE GENOMIC DNA]</scope>
    <source>
        <strain evidence="10">cv. BLH2017</strain>
        <tissue evidence="9">Root</tissue>
    </source>
</reference>
<dbReference type="AlphaFoldDB" id="A0A200R5X2"/>
<dbReference type="OMA" id="YEGIRHE"/>
<gene>
    <name evidence="9" type="ORF">BVC80_1835g532</name>
</gene>
<evidence type="ECO:0000256" key="1">
    <source>
        <dbReference type="ARBA" id="ARBA00004123"/>
    </source>
</evidence>
<accession>A0A200R5X2</accession>
<organism evidence="9 10">
    <name type="scientific">Macleaya cordata</name>
    <name type="common">Five-seeded plume-poppy</name>
    <name type="synonym">Bocconia cordata</name>
    <dbReference type="NCBI Taxonomy" id="56857"/>
    <lineage>
        <taxon>Eukaryota</taxon>
        <taxon>Viridiplantae</taxon>
        <taxon>Streptophyta</taxon>
        <taxon>Embryophyta</taxon>
        <taxon>Tracheophyta</taxon>
        <taxon>Spermatophyta</taxon>
        <taxon>Magnoliopsida</taxon>
        <taxon>Ranunculales</taxon>
        <taxon>Papaveraceae</taxon>
        <taxon>Papaveroideae</taxon>
        <taxon>Macleaya</taxon>
    </lineage>
</organism>
<name>A0A200R5X2_MACCD</name>
<dbReference type="GO" id="GO:0006367">
    <property type="term" value="P:transcription initiation at RNA polymerase II promoter"/>
    <property type="evidence" value="ECO:0007669"/>
    <property type="project" value="InterPro"/>
</dbReference>
<dbReference type="FunFam" id="1.10.10.10:FF:000035">
    <property type="entry name" value="General transcription factor IIF subunit 2"/>
    <property type="match status" value="1"/>
</dbReference>
<comment type="caution">
    <text evidence="9">The sequence shown here is derived from an EMBL/GenBank/DDBJ whole genome shotgun (WGS) entry which is preliminary data.</text>
</comment>
<feature type="domain" description="TFIIF beta subunit HTH" evidence="8">
    <location>
        <begin position="127"/>
        <end position="191"/>
    </location>
</feature>
<dbReference type="InterPro" id="IPR003196">
    <property type="entry name" value="TFIIF_beta"/>
</dbReference>
<dbReference type="InParanoid" id="A0A200R5X2"/>
<dbReference type="InterPro" id="IPR040450">
    <property type="entry name" value="TFIIF_beta_HTH"/>
</dbReference>
<dbReference type="SUPFAM" id="SSF50916">
    <property type="entry name" value="Rap30/74 interaction domains"/>
    <property type="match status" value="1"/>
</dbReference>
<comment type="subcellular location">
    <subcellularLocation>
        <location evidence="1">Nucleus</location>
    </subcellularLocation>
</comment>
<comment type="similarity">
    <text evidence="2">Belongs to the TFIIF beta subunit family.</text>
</comment>
<protein>
    <submittedName>
        <fullName evidence="9">Transcription initiation factor IIF</fullName>
    </submittedName>
</protein>